<evidence type="ECO:0000313" key="1">
    <source>
        <dbReference type="EMBL" id="ENZ38020.1"/>
    </source>
</evidence>
<dbReference type="AlphaFoldDB" id="N9ZDT4"/>
<accession>N9ZDT4</accession>
<dbReference type="RefSeq" id="WP_002572313.1">
    <property type="nucleotide sequence ID" value="NZ_KB851154.1"/>
</dbReference>
<comment type="caution">
    <text evidence="1">The sequence shown here is derived from an EMBL/GenBank/DDBJ whole genome shotgun (WGS) entry which is preliminary data.</text>
</comment>
<dbReference type="PATRIC" id="fig|997897.5.peg.2781"/>
<evidence type="ECO:0008006" key="3">
    <source>
        <dbReference type="Google" id="ProtNLM"/>
    </source>
</evidence>
<dbReference type="HOGENOM" id="CLU_067045_0_0_9"/>
<gene>
    <name evidence="1" type="ORF">HMPREF1097_02601</name>
</gene>
<dbReference type="InterPro" id="IPR023214">
    <property type="entry name" value="HAD_sf"/>
</dbReference>
<proteinExistence type="predicted"/>
<dbReference type="SUPFAM" id="SSF52540">
    <property type="entry name" value="P-loop containing nucleoside triphosphate hydrolases"/>
    <property type="match status" value="1"/>
</dbReference>
<organism evidence="1 2">
    <name type="scientific">Enterocloster bolteae 90B8</name>
    <dbReference type="NCBI Taxonomy" id="997897"/>
    <lineage>
        <taxon>Bacteria</taxon>
        <taxon>Bacillati</taxon>
        <taxon>Bacillota</taxon>
        <taxon>Clostridia</taxon>
        <taxon>Lachnospirales</taxon>
        <taxon>Lachnospiraceae</taxon>
        <taxon>Enterocloster</taxon>
    </lineage>
</organism>
<reference evidence="1 2" key="1">
    <citation type="submission" date="2013-01" db="EMBL/GenBank/DDBJ databases">
        <title>The Genome Sequence of Clostridium bolteae 90B8.</title>
        <authorList>
            <consortium name="The Broad Institute Genome Sequencing Platform"/>
            <person name="Earl A."/>
            <person name="Ward D."/>
            <person name="Feldgarden M."/>
            <person name="Gevers D."/>
            <person name="Courvalin P."/>
            <person name="Lambert T."/>
            <person name="Walker B."/>
            <person name="Young S.K."/>
            <person name="Zeng Q."/>
            <person name="Gargeya S."/>
            <person name="Fitzgerald M."/>
            <person name="Haas B."/>
            <person name="Abouelleil A."/>
            <person name="Alvarado L."/>
            <person name="Arachchi H.M."/>
            <person name="Berlin A.M."/>
            <person name="Chapman S.B."/>
            <person name="Dewar J."/>
            <person name="Goldberg J."/>
            <person name="Griggs A."/>
            <person name="Gujja S."/>
            <person name="Hansen M."/>
            <person name="Howarth C."/>
            <person name="Imamovic A."/>
            <person name="Larimer J."/>
            <person name="McCowan C."/>
            <person name="Murphy C."/>
            <person name="Neiman D."/>
            <person name="Pearson M."/>
            <person name="Priest M."/>
            <person name="Roberts A."/>
            <person name="Saif S."/>
            <person name="Shea T."/>
            <person name="Sisk P."/>
            <person name="Sykes S."/>
            <person name="Wortman J."/>
            <person name="Nusbaum C."/>
            <person name="Birren B."/>
        </authorList>
    </citation>
    <scope>NUCLEOTIDE SEQUENCE [LARGE SCALE GENOMIC DNA]</scope>
    <source>
        <strain evidence="1 2">90B8</strain>
    </source>
</reference>
<dbReference type="InterPro" id="IPR027417">
    <property type="entry name" value="P-loop_NTPase"/>
</dbReference>
<dbReference type="Gene3D" id="3.40.50.1000">
    <property type="entry name" value="HAD superfamily/HAD-like"/>
    <property type="match status" value="1"/>
</dbReference>
<evidence type="ECO:0000313" key="2">
    <source>
        <dbReference type="Proteomes" id="UP000013041"/>
    </source>
</evidence>
<dbReference type="Pfam" id="PF13671">
    <property type="entry name" value="AAA_33"/>
    <property type="match status" value="1"/>
</dbReference>
<name>N9ZDT4_9FIRM</name>
<dbReference type="EMBL" id="AGYG01000019">
    <property type="protein sequence ID" value="ENZ38020.1"/>
    <property type="molecule type" value="Genomic_DNA"/>
</dbReference>
<sequence length="354" mass="41338">MSIPIFTMMVGLPGSGKSTYAEKLSKERSAIICSSDKVREDLYGDENSQSNNDEVFKLLHKRIKELLKAGESVIYDATNINSKRRRAFLSELRSIPCKKICVIMATSLKKCCRQNNSRSRTVPYEVIERMYKNWNTPYWFEGWDEIKVASEYKLPNLIFCWLTDYMDFNQQNPNHTLTLGKHSIEVGDYFPENSLLRDAGYLHDCGKPFTKSFNNSKGEETNVAHYYQHHCVGAYDSLFYDYSEGVDRLDGSILINLHMMPYFWEKDKEYGEKTRLKYKKLWGEELYNNVMKLHEAVEWCQQHGLEFDAINENLPETLEWLGGTESRKIHADVFIDDKAVNKPKYCVPYKECTM</sequence>
<dbReference type="PANTHER" id="PTHR12435">
    <property type="match status" value="1"/>
</dbReference>
<dbReference type="Proteomes" id="UP000013041">
    <property type="component" value="Unassembled WGS sequence"/>
</dbReference>
<dbReference type="Gene3D" id="3.40.50.300">
    <property type="entry name" value="P-loop containing nucleotide triphosphate hydrolases"/>
    <property type="match status" value="1"/>
</dbReference>
<protein>
    <recommendedName>
        <fullName evidence="3">HD domain-containing protein</fullName>
    </recommendedName>
</protein>